<keyword evidence="2" id="KW-1185">Reference proteome</keyword>
<proteinExistence type="predicted"/>
<evidence type="ECO:0000313" key="2">
    <source>
        <dbReference type="Proteomes" id="UP001159363"/>
    </source>
</evidence>
<gene>
    <name evidence="1" type="ORF">PR048_010710</name>
</gene>
<accession>A0ABQ9I3F6</accession>
<dbReference type="EMBL" id="JARBHB010000003">
    <property type="protein sequence ID" value="KAJ8891195.1"/>
    <property type="molecule type" value="Genomic_DNA"/>
</dbReference>
<name>A0ABQ9I3F6_9NEOP</name>
<evidence type="ECO:0000313" key="1">
    <source>
        <dbReference type="EMBL" id="KAJ8891195.1"/>
    </source>
</evidence>
<sequence>MKSIYPLMLLIGHICKPTARHSKRRRNYRRKINLHSWEKVPQSHQLKEMPTNFVQYQKRGRKELPLVQYMGEKQKFRKYEGEERLPDSLEEFVVLVNTANSCSEILVHLERVPKFRDTSVQMFSRPSPEMIWAKLCP</sequence>
<dbReference type="Proteomes" id="UP001159363">
    <property type="component" value="Chromosome 3"/>
</dbReference>
<protein>
    <submittedName>
        <fullName evidence="1">Uncharacterized protein</fullName>
    </submittedName>
</protein>
<organism evidence="1 2">
    <name type="scientific">Dryococelus australis</name>
    <dbReference type="NCBI Taxonomy" id="614101"/>
    <lineage>
        <taxon>Eukaryota</taxon>
        <taxon>Metazoa</taxon>
        <taxon>Ecdysozoa</taxon>
        <taxon>Arthropoda</taxon>
        <taxon>Hexapoda</taxon>
        <taxon>Insecta</taxon>
        <taxon>Pterygota</taxon>
        <taxon>Neoptera</taxon>
        <taxon>Polyneoptera</taxon>
        <taxon>Phasmatodea</taxon>
        <taxon>Verophasmatodea</taxon>
        <taxon>Anareolatae</taxon>
        <taxon>Phasmatidae</taxon>
        <taxon>Eurycanthinae</taxon>
        <taxon>Dryococelus</taxon>
    </lineage>
</organism>
<comment type="caution">
    <text evidence="1">The sequence shown here is derived from an EMBL/GenBank/DDBJ whole genome shotgun (WGS) entry which is preliminary data.</text>
</comment>
<reference evidence="1 2" key="1">
    <citation type="submission" date="2023-02" db="EMBL/GenBank/DDBJ databases">
        <title>LHISI_Scaffold_Assembly.</title>
        <authorList>
            <person name="Stuart O.P."/>
            <person name="Cleave R."/>
            <person name="Magrath M.J.L."/>
            <person name="Mikheyev A.S."/>
        </authorList>
    </citation>
    <scope>NUCLEOTIDE SEQUENCE [LARGE SCALE GENOMIC DNA]</scope>
    <source>
        <strain evidence="1">Daus_M_001</strain>
        <tissue evidence="1">Leg muscle</tissue>
    </source>
</reference>